<feature type="compositionally biased region" description="Polar residues" evidence="2">
    <location>
        <begin position="378"/>
        <end position="388"/>
    </location>
</feature>
<dbReference type="STRING" id="1618023.UH38_09545"/>
<dbReference type="EMBL" id="JYON01000008">
    <property type="protein sequence ID" value="KJH71953.1"/>
    <property type="molecule type" value="Genomic_DNA"/>
</dbReference>
<reference evidence="3 4" key="1">
    <citation type="submission" date="2015-02" db="EMBL/GenBank/DDBJ databases">
        <title>Draft genome of a novel marine cyanobacterium (Chroococcales) isolated from South Atlantic Ocean.</title>
        <authorList>
            <person name="Rigonato J."/>
            <person name="Alvarenga D.O."/>
            <person name="Branco L.H."/>
            <person name="Varani A.M."/>
            <person name="Brandini F.P."/>
            <person name="Fiore M.F."/>
        </authorList>
    </citation>
    <scope>NUCLEOTIDE SEQUENCE [LARGE SCALE GENOMIC DNA]</scope>
    <source>
        <strain evidence="3 4">CENA595</strain>
    </source>
</reference>
<organism evidence="3 4">
    <name type="scientific">Aliterella atlantica CENA595</name>
    <dbReference type="NCBI Taxonomy" id="1618023"/>
    <lineage>
        <taxon>Bacteria</taxon>
        <taxon>Bacillati</taxon>
        <taxon>Cyanobacteriota</taxon>
        <taxon>Cyanophyceae</taxon>
        <taxon>Chroococcidiopsidales</taxon>
        <taxon>Aliterellaceae</taxon>
        <taxon>Aliterella</taxon>
    </lineage>
</organism>
<dbReference type="OrthoDB" id="9768004at2"/>
<name>A0A0D8ZT62_9CYAN</name>
<feature type="coiled-coil region" evidence="1">
    <location>
        <begin position="214"/>
        <end position="241"/>
    </location>
</feature>
<accession>A0A0D8ZT62</accession>
<evidence type="ECO:0000313" key="4">
    <source>
        <dbReference type="Proteomes" id="UP000032452"/>
    </source>
</evidence>
<feature type="region of interest" description="Disordered" evidence="2">
    <location>
        <begin position="697"/>
        <end position="723"/>
    </location>
</feature>
<evidence type="ECO:0000313" key="3">
    <source>
        <dbReference type="EMBL" id="KJH71953.1"/>
    </source>
</evidence>
<dbReference type="AlphaFoldDB" id="A0A0D8ZT62"/>
<keyword evidence="1" id="KW-0175">Coiled coil</keyword>
<evidence type="ECO:0000256" key="1">
    <source>
        <dbReference type="SAM" id="Coils"/>
    </source>
</evidence>
<keyword evidence="4" id="KW-1185">Reference proteome</keyword>
<protein>
    <submittedName>
        <fullName evidence="3">Uncharacterized protein</fullName>
    </submittedName>
</protein>
<proteinExistence type="predicted"/>
<dbReference type="Proteomes" id="UP000032452">
    <property type="component" value="Unassembled WGS sequence"/>
</dbReference>
<evidence type="ECO:0000256" key="2">
    <source>
        <dbReference type="SAM" id="MobiDB-lite"/>
    </source>
</evidence>
<sequence length="723" mass="82945">MKKPLQEQFISNISVSNEDRQQLQLLQQSLGLRETVINTIEAQITSAYEQKLQQYEEEFTKAIYQQYPLSDRDRQQLQILQESLELKEEVIKKIVARVAQAYGQKLRQYEEEFTKAIYQQYPLSQDSCKQLQLLQQKLGLSDRIVTAIETCSSAPIQAEYQRKAQQYEKAFARAIQRQLLIDNDRQVLEPLSDDDRQVLAHYQQVLNLSQEITQSIEEKVAQAYEQKLQQYEEAFTKAIHQQYPLGEEECQPLQLLQQNLELSNEVTESIATKVTSAYEQKLQDYEKALTWASKRQYPFSDEDREFLEYRRQQLNLRSSIASTIEAKITENYPRNNIASTIETKITENDPRNNIANPIEAEITENDRQTLPELKQFVAPSSEQPSLSGKSICPPLPTKPKREHKQNPGRVQLKPIVLAAFLGIGAIAYYAYIEQSAKANLSQAKTLIASKKYAECVAQAKAVPQIALSYGNARSILNQCQSLAQEEKLLTQAQDLAKKNNFQAAIATVNKIQAGSNLRTSAAHLSDRWSENLLKQAQERYKQAHDFQEFKNALDLTTAIPKTSPVAKNAEEMRQKWNTEWRKNETYLEEAQNALLEGKLRQAIDRANQVRILGQEVKRDNLYWQNNLKPIIEEAEQRLAGNQTSSRIGSKLVGPKIVGAKSIRSRNVTRKIVRTRPVRPRNIAPRIVKARPVRPRNITPKIARARPVRPRNNARPGGFRQENR</sequence>
<dbReference type="RefSeq" id="WP_045054423.1">
    <property type="nucleotide sequence ID" value="NZ_CAWMDP010000041.1"/>
</dbReference>
<comment type="caution">
    <text evidence="3">The sequence shown here is derived from an EMBL/GenBank/DDBJ whole genome shotgun (WGS) entry which is preliminary data.</text>
</comment>
<gene>
    <name evidence="3" type="ORF">UH38_09545</name>
</gene>
<feature type="region of interest" description="Disordered" evidence="2">
    <location>
        <begin position="378"/>
        <end position="407"/>
    </location>
</feature>